<dbReference type="CDD" id="cd01041">
    <property type="entry name" value="Rubrerythrin"/>
    <property type="match status" value="1"/>
</dbReference>
<reference evidence="8 9" key="1">
    <citation type="submission" date="2015-09" db="EMBL/GenBank/DDBJ databases">
        <authorList>
            <consortium name="Pathogen Informatics"/>
        </authorList>
    </citation>
    <scope>NUCLEOTIDE SEQUENCE [LARGE SCALE GENOMIC DNA]</scope>
    <source>
        <strain evidence="8 9">2789STDY5834855</strain>
    </source>
</reference>
<organism evidence="8 9">
    <name type="scientific">Clostridium disporicum</name>
    <dbReference type="NCBI Taxonomy" id="84024"/>
    <lineage>
        <taxon>Bacteria</taxon>
        <taxon>Bacillati</taxon>
        <taxon>Bacillota</taxon>
        <taxon>Clostridia</taxon>
        <taxon>Eubacteriales</taxon>
        <taxon>Clostridiaceae</taxon>
        <taxon>Clostridium</taxon>
    </lineage>
</organism>
<dbReference type="CDD" id="cd00729">
    <property type="entry name" value="rubredoxin_SM"/>
    <property type="match status" value="1"/>
</dbReference>
<comment type="cofactor">
    <cofactor evidence="1">
        <name>Fe(3+)</name>
        <dbReference type="ChEBI" id="CHEBI:29034"/>
    </cofactor>
</comment>
<keyword evidence="8" id="KW-0575">Peroxidase</keyword>
<feature type="domain" description="Ferritin-like diiron" evidence="7">
    <location>
        <begin position="3"/>
        <end position="149"/>
    </location>
</feature>
<dbReference type="EMBL" id="CYZV01000027">
    <property type="protein sequence ID" value="CUO49884.1"/>
    <property type="molecule type" value="Genomic_DNA"/>
</dbReference>
<dbReference type="InterPro" id="IPR012347">
    <property type="entry name" value="Ferritin-like"/>
</dbReference>
<dbReference type="SUPFAM" id="SSF47240">
    <property type="entry name" value="Ferritin-like"/>
    <property type="match status" value="1"/>
</dbReference>
<evidence type="ECO:0000259" key="6">
    <source>
        <dbReference type="PROSITE" id="PS50903"/>
    </source>
</evidence>
<keyword evidence="4" id="KW-0249">Electron transport</keyword>
<dbReference type="PROSITE" id="PS50903">
    <property type="entry name" value="RUBREDOXIN_LIKE"/>
    <property type="match status" value="1"/>
</dbReference>
<accession>A0A174FI06</accession>
<dbReference type="AlphaFoldDB" id="A0A174FI06"/>
<dbReference type="NCBIfam" id="NF045767">
    <property type="entry name" value="RuberyRbr"/>
    <property type="match status" value="1"/>
</dbReference>
<keyword evidence="3" id="KW-0479">Metal-binding</keyword>
<evidence type="ECO:0000259" key="7">
    <source>
        <dbReference type="PROSITE" id="PS50905"/>
    </source>
</evidence>
<evidence type="ECO:0000256" key="2">
    <source>
        <dbReference type="ARBA" id="ARBA00022448"/>
    </source>
</evidence>
<feature type="domain" description="Rubredoxin-like" evidence="6">
    <location>
        <begin position="156"/>
        <end position="190"/>
    </location>
</feature>
<dbReference type="InterPro" id="IPR009040">
    <property type="entry name" value="Ferritin-like_diiron"/>
</dbReference>
<dbReference type="PANTHER" id="PTHR43865:SF1">
    <property type="entry name" value="RUBRERYTHRIN-RELATED"/>
    <property type="match status" value="1"/>
</dbReference>
<evidence type="ECO:0000256" key="3">
    <source>
        <dbReference type="ARBA" id="ARBA00022723"/>
    </source>
</evidence>
<name>A0A174FI06_9CLOT</name>
<dbReference type="SUPFAM" id="SSF57802">
    <property type="entry name" value="Rubredoxin-like"/>
    <property type="match status" value="1"/>
</dbReference>
<dbReference type="OrthoDB" id="9799749at2"/>
<dbReference type="InterPro" id="IPR048574">
    <property type="entry name" value="RUBY_RBDX"/>
</dbReference>
<dbReference type="Pfam" id="PF21349">
    <property type="entry name" value="RUBY_RBDX"/>
    <property type="match status" value="1"/>
</dbReference>
<dbReference type="InterPro" id="IPR009078">
    <property type="entry name" value="Ferritin-like_SF"/>
</dbReference>
<dbReference type="Proteomes" id="UP000095558">
    <property type="component" value="Unassembled WGS sequence"/>
</dbReference>
<dbReference type="PANTHER" id="PTHR43865">
    <property type="entry name" value="RUBRERYTHRIN-RELATED"/>
    <property type="match status" value="1"/>
</dbReference>
<dbReference type="InterPro" id="IPR024934">
    <property type="entry name" value="Rubredoxin-like_dom"/>
</dbReference>
<keyword evidence="5" id="KW-0408">Iron</keyword>
<gene>
    <name evidence="8" type="primary">rbr1</name>
    <name evidence="8" type="ORF">ERS852470_02522</name>
</gene>
<evidence type="ECO:0000313" key="8">
    <source>
        <dbReference type="EMBL" id="CUO49884.1"/>
    </source>
</evidence>
<dbReference type="RefSeq" id="WP_055277254.1">
    <property type="nucleotide sequence ID" value="NZ_CYZV01000027.1"/>
</dbReference>
<dbReference type="Gene3D" id="1.20.1260.10">
    <property type="match status" value="1"/>
</dbReference>
<dbReference type="Gene3D" id="2.20.28.10">
    <property type="match status" value="1"/>
</dbReference>
<dbReference type="GO" id="GO:0005506">
    <property type="term" value="F:iron ion binding"/>
    <property type="evidence" value="ECO:0007669"/>
    <property type="project" value="InterPro"/>
</dbReference>
<evidence type="ECO:0000256" key="5">
    <source>
        <dbReference type="ARBA" id="ARBA00023004"/>
    </source>
</evidence>
<evidence type="ECO:0000256" key="4">
    <source>
        <dbReference type="ARBA" id="ARBA00022982"/>
    </source>
</evidence>
<keyword evidence="8" id="KW-0560">Oxidoreductase</keyword>
<protein>
    <submittedName>
        <fullName evidence="8">Rubrerythrin</fullName>
        <ecNumber evidence="8">1.11.1.1</ecNumber>
    </submittedName>
</protein>
<keyword evidence="2" id="KW-0813">Transport</keyword>
<evidence type="ECO:0000313" key="9">
    <source>
        <dbReference type="Proteomes" id="UP000095558"/>
    </source>
</evidence>
<proteinExistence type="predicted"/>
<dbReference type="EC" id="1.11.1.1" evidence="8"/>
<dbReference type="PROSITE" id="PS50905">
    <property type="entry name" value="FERRITIN_LIKE"/>
    <property type="match status" value="1"/>
</dbReference>
<dbReference type="InterPro" id="IPR052364">
    <property type="entry name" value="Rubrerythrin"/>
</dbReference>
<evidence type="ECO:0000256" key="1">
    <source>
        <dbReference type="ARBA" id="ARBA00001965"/>
    </source>
</evidence>
<dbReference type="GO" id="GO:0016692">
    <property type="term" value="F:NADH peroxidase activity"/>
    <property type="evidence" value="ECO:0007669"/>
    <property type="project" value="UniProtKB-EC"/>
</dbReference>
<dbReference type="InterPro" id="IPR003251">
    <property type="entry name" value="Rr_diiron-bd_dom"/>
</dbReference>
<sequence>MTDFNSSKTKENLLKAFAGESQARNRYTFAASAAKKEGYSILQDLFLYTANQEIAHAKQFMDKLKEFSGQEIEITASYPVEVETSTLKLLRLAERDENNEGVNVYPEFSRIAKDECFPDIAILFSNVASVENVHSKRFKKYADRLENGSLFKDTATSAWMCTNCGFIYEGQVAPAKCPVCAHPQGFFIKFDESSFEGK</sequence>
<dbReference type="Pfam" id="PF02915">
    <property type="entry name" value="Rubrerythrin"/>
    <property type="match status" value="1"/>
</dbReference>